<organism evidence="1 2">
    <name type="scientific">Stentor coeruleus</name>
    <dbReference type="NCBI Taxonomy" id="5963"/>
    <lineage>
        <taxon>Eukaryota</taxon>
        <taxon>Sar</taxon>
        <taxon>Alveolata</taxon>
        <taxon>Ciliophora</taxon>
        <taxon>Postciliodesmatophora</taxon>
        <taxon>Heterotrichea</taxon>
        <taxon>Heterotrichida</taxon>
        <taxon>Stentoridae</taxon>
        <taxon>Stentor</taxon>
    </lineage>
</organism>
<dbReference type="SUPFAM" id="SSF52833">
    <property type="entry name" value="Thioredoxin-like"/>
    <property type="match status" value="1"/>
</dbReference>
<protein>
    <recommendedName>
        <fullName evidence="3">Thioredoxin domain-containing protein</fullName>
    </recommendedName>
</protein>
<comment type="caution">
    <text evidence="1">The sequence shown here is derived from an EMBL/GenBank/DDBJ whole genome shotgun (WGS) entry which is preliminary data.</text>
</comment>
<gene>
    <name evidence="1" type="ORF">SteCoe_14875</name>
</gene>
<keyword evidence="2" id="KW-1185">Reference proteome</keyword>
<dbReference type="Gene3D" id="3.40.30.10">
    <property type="entry name" value="Glutaredoxin"/>
    <property type="match status" value="1"/>
</dbReference>
<reference evidence="1 2" key="1">
    <citation type="submission" date="2016-11" db="EMBL/GenBank/DDBJ databases">
        <title>The macronuclear genome of Stentor coeruleus: a giant cell with tiny introns.</title>
        <authorList>
            <person name="Slabodnick M."/>
            <person name="Ruby J.G."/>
            <person name="Reiff S.B."/>
            <person name="Swart E.C."/>
            <person name="Gosai S."/>
            <person name="Prabakaran S."/>
            <person name="Witkowska E."/>
            <person name="Larue G.E."/>
            <person name="Fisher S."/>
            <person name="Freeman R.M."/>
            <person name="Gunawardena J."/>
            <person name="Chu W."/>
            <person name="Stover N.A."/>
            <person name="Gregory B.D."/>
            <person name="Nowacki M."/>
            <person name="Derisi J."/>
            <person name="Roy S.W."/>
            <person name="Marshall W.F."/>
            <person name="Sood P."/>
        </authorList>
    </citation>
    <scope>NUCLEOTIDE SEQUENCE [LARGE SCALE GENOMIC DNA]</scope>
    <source>
        <strain evidence="1">WM001</strain>
    </source>
</reference>
<accession>A0A1R2C4W2</accession>
<sequence length="124" mass="14049">MEPWDEWGRVNTELQKSCEDKTPRIVLFAEKWNPFSMSVARYFQNLRGTDVFIVDANKIYNIATELGVLSTPAVVVFFKGNPVRIQRTGWEEDFKYVGAASHDNYIKLVAAARLSANTGTIVCD</sequence>
<dbReference type="EMBL" id="MPUH01000281">
    <property type="protein sequence ID" value="OMJ84064.1"/>
    <property type="molecule type" value="Genomic_DNA"/>
</dbReference>
<name>A0A1R2C4W2_9CILI</name>
<dbReference type="AlphaFoldDB" id="A0A1R2C4W2"/>
<dbReference type="Proteomes" id="UP000187209">
    <property type="component" value="Unassembled WGS sequence"/>
</dbReference>
<evidence type="ECO:0000313" key="2">
    <source>
        <dbReference type="Proteomes" id="UP000187209"/>
    </source>
</evidence>
<dbReference type="OrthoDB" id="10250340at2759"/>
<proteinExistence type="predicted"/>
<evidence type="ECO:0000313" key="1">
    <source>
        <dbReference type="EMBL" id="OMJ84064.1"/>
    </source>
</evidence>
<dbReference type="InterPro" id="IPR036249">
    <property type="entry name" value="Thioredoxin-like_sf"/>
</dbReference>
<evidence type="ECO:0008006" key="3">
    <source>
        <dbReference type="Google" id="ProtNLM"/>
    </source>
</evidence>